<dbReference type="Gene3D" id="3.40.1160.10">
    <property type="entry name" value="Acetylglutamate kinase-like"/>
    <property type="match status" value="1"/>
</dbReference>
<dbReference type="SUPFAM" id="SSF53633">
    <property type="entry name" value="Carbamate kinase-like"/>
    <property type="match status" value="1"/>
</dbReference>
<gene>
    <name evidence="10" type="ORF">A2866_05505</name>
</gene>
<comment type="pathway">
    <text evidence="1 8">Amino-acid biosynthesis; L-lysine biosynthesis via DAP pathway; (S)-tetrahydrodipicolinate from L-aspartate: step 1/4.</text>
</comment>
<dbReference type="GO" id="GO:0005829">
    <property type="term" value="C:cytosol"/>
    <property type="evidence" value="ECO:0007669"/>
    <property type="project" value="TreeGrafter"/>
</dbReference>
<keyword evidence="4" id="KW-0547">Nucleotide-binding</keyword>
<dbReference type="EC" id="2.7.2.4" evidence="7"/>
<comment type="catalytic activity">
    <reaction evidence="7">
        <text>L-aspartate + ATP = 4-phospho-L-aspartate + ADP</text>
        <dbReference type="Rhea" id="RHEA:23776"/>
        <dbReference type="ChEBI" id="CHEBI:29991"/>
        <dbReference type="ChEBI" id="CHEBI:30616"/>
        <dbReference type="ChEBI" id="CHEBI:57535"/>
        <dbReference type="ChEBI" id="CHEBI:456216"/>
        <dbReference type="EC" id="2.7.2.4"/>
    </reaction>
</comment>
<dbReference type="Pfam" id="PF00696">
    <property type="entry name" value="AA_kinase"/>
    <property type="match status" value="1"/>
</dbReference>
<keyword evidence="5 7" id="KW-0418">Kinase</keyword>
<evidence type="ECO:0000256" key="8">
    <source>
        <dbReference type="RuleBase" id="RU004249"/>
    </source>
</evidence>
<evidence type="ECO:0000256" key="2">
    <source>
        <dbReference type="ARBA" id="ARBA00010122"/>
    </source>
</evidence>
<comment type="similarity">
    <text evidence="2 7">Belongs to the aspartokinase family.</text>
</comment>
<organism evidence="10 11">
    <name type="scientific">Candidatus Roizmanbacteria bacterium RIFCSPHIGHO2_01_FULL_39_8</name>
    <dbReference type="NCBI Taxonomy" id="1802033"/>
    <lineage>
        <taxon>Bacteria</taxon>
        <taxon>Candidatus Roizmaniibacteriota</taxon>
    </lineage>
</organism>
<dbReference type="InterPro" id="IPR001341">
    <property type="entry name" value="Asp_kinase"/>
</dbReference>
<reference evidence="10 11" key="1">
    <citation type="journal article" date="2016" name="Nat. Commun.">
        <title>Thousands of microbial genomes shed light on interconnected biogeochemical processes in an aquifer system.</title>
        <authorList>
            <person name="Anantharaman K."/>
            <person name="Brown C.T."/>
            <person name="Hug L.A."/>
            <person name="Sharon I."/>
            <person name="Castelle C.J."/>
            <person name="Probst A.J."/>
            <person name="Thomas B.C."/>
            <person name="Singh A."/>
            <person name="Wilkins M.J."/>
            <person name="Karaoz U."/>
            <person name="Brodie E.L."/>
            <person name="Williams K.H."/>
            <person name="Hubbard S.S."/>
            <person name="Banfield J.F."/>
        </authorList>
    </citation>
    <scope>NUCLEOTIDE SEQUENCE [LARGE SCALE GENOMIC DNA]</scope>
</reference>
<keyword evidence="3 7" id="KW-0808">Transferase</keyword>
<dbReference type="PANTHER" id="PTHR21499">
    <property type="entry name" value="ASPARTATE KINASE"/>
    <property type="match status" value="1"/>
</dbReference>
<dbReference type="PANTHER" id="PTHR21499:SF59">
    <property type="entry name" value="ASPARTOKINASE"/>
    <property type="match status" value="1"/>
</dbReference>
<feature type="domain" description="Aspartate/glutamate/uridylate kinase" evidence="9">
    <location>
        <begin position="10"/>
        <end position="295"/>
    </location>
</feature>
<dbReference type="AlphaFoldDB" id="A0A1F7GFR9"/>
<evidence type="ECO:0000256" key="5">
    <source>
        <dbReference type="ARBA" id="ARBA00022777"/>
    </source>
</evidence>
<dbReference type="GO" id="GO:0009090">
    <property type="term" value="P:homoserine biosynthetic process"/>
    <property type="evidence" value="ECO:0007669"/>
    <property type="project" value="TreeGrafter"/>
</dbReference>
<dbReference type="UniPathway" id="UPA00051">
    <property type="reaction ID" value="UER00462"/>
</dbReference>
<comment type="caution">
    <text evidence="10">The sequence shown here is derived from an EMBL/GenBank/DDBJ whole genome shotgun (WGS) entry which is preliminary data.</text>
</comment>
<name>A0A1F7GFR9_9BACT</name>
<dbReference type="Proteomes" id="UP000177026">
    <property type="component" value="Unassembled WGS sequence"/>
</dbReference>
<protein>
    <recommendedName>
        <fullName evidence="7">Aspartokinase</fullName>
        <ecNumber evidence="7">2.7.2.4</ecNumber>
    </recommendedName>
</protein>
<evidence type="ECO:0000256" key="3">
    <source>
        <dbReference type="ARBA" id="ARBA00022679"/>
    </source>
</evidence>
<evidence type="ECO:0000313" key="11">
    <source>
        <dbReference type="Proteomes" id="UP000177026"/>
    </source>
</evidence>
<dbReference type="InterPro" id="IPR036393">
    <property type="entry name" value="AceGlu_kinase-like_sf"/>
</dbReference>
<evidence type="ECO:0000256" key="4">
    <source>
        <dbReference type="ARBA" id="ARBA00022741"/>
    </source>
</evidence>
<dbReference type="GO" id="GO:0005524">
    <property type="term" value="F:ATP binding"/>
    <property type="evidence" value="ECO:0007669"/>
    <property type="project" value="UniProtKB-KW"/>
</dbReference>
<keyword evidence="8" id="KW-0028">Amino-acid biosynthesis</keyword>
<dbReference type="NCBIfam" id="TIGR00657">
    <property type="entry name" value="asp_kinases"/>
    <property type="match status" value="1"/>
</dbReference>
<comment type="pathway">
    <text evidence="8">Amino-acid biosynthesis; L-threonine biosynthesis; L-threonine from L-aspartate: step 1/5.</text>
</comment>
<evidence type="ECO:0000313" key="10">
    <source>
        <dbReference type="EMBL" id="OGK17789.1"/>
    </source>
</evidence>
<accession>A0A1F7GFR9</accession>
<proteinExistence type="inferred from homology"/>
<sequence length="307" mass="34898">MNFDTIMSKNMIVMKFGGASLADIRNIRLTCTIVKKFSKKNKIILVVSAMKGVTDKLYEITSLIRGKKLEKALKLFQNIKKDHLITLKVINKKQRAIKVQIELIKLFELLEIFLRNVHRKEMTKAREDYIVSFGERFSCRLIAEALERYHVLAYPIDASYIMATTSQFGNARPLYKKTEDQIRVILYPLIHNNIIPVITGFIGFSHDGCTTTLGRGGSDLSAAFFAGYLNAKALYLWKDVGGFFSANPKEDKNAKLLTNMSYSEAYRMAKKGAKVIYHKAIAPVKRKKIPIYIRSFLDPNARGTVIS</sequence>
<evidence type="ECO:0000259" key="9">
    <source>
        <dbReference type="Pfam" id="PF00696"/>
    </source>
</evidence>
<dbReference type="InterPro" id="IPR001048">
    <property type="entry name" value="Asp/Glu/Uridylate_kinase"/>
</dbReference>
<evidence type="ECO:0000256" key="7">
    <source>
        <dbReference type="RuleBase" id="RU003448"/>
    </source>
</evidence>
<dbReference type="UniPathway" id="UPA00034">
    <property type="reaction ID" value="UER00015"/>
</dbReference>
<comment type="pathway">
    <text evidence="8">Amino-acid biosynthesis; L-methionine biosynthesis via de novo pathway; L-homoserine from L-aspartate: step 1/3.</text>
</comment>
<evidence type="ECO:0000256" key="1">
    <source>
        <dbReference type="ARBA" id="ARBA00004766"/>
    </source>
</evidence>
<keyword evidence="6" id="KW-0067">ATP-binding</keyword>
<dbReference type="UniPathway" id="UPA00050">
    <property type="reaction ID" value="UER00461"/>
</dbReference>
<dbReference type="GO" id="GO:0009088">
    <property type="term" value="P:threonine biosynthetic process"/>
    <property type="evidence" value="ECO:0007669"/>
    <property type="project" value="UniProtKB-UniPathway"/>
</dbReference>
<evidence type="ECO:0000256" key="6">
    <source>
        <dbReference type="ARBA" id="ARBA00022840"/>
    </source>
</evidence>
<dbReference type="EMBL" id="MFZI01000079">
    <property type="protein sequence ID" value="OGK17789.1"/>
    <property type="molecule type" value="Genomic_DNA"/>
</dbReference>
<dbReference type="GO" id="GO:0009089">
    <property type="term" value="P:lysine biosynthetic process via diaminopimelate"/>
    <property type="evidence" value="ECO:0007669"/>
    <property type="project" value="UniProtKB-UniPathway"/>
</dbReference>
<dbReference type="GO" id="GO:0004072">
    <property type="term" value="F:aspartate kinase activity"/>
    <property type="evidence" value="ECO:0007669"/>
    <property type="project" value="UniProtKB-EC"/>
</dbReference>